<evidence type="ECO:0000256" key="1">
    <source>
        <dbReference type="PROSITE-ProRule" id="PRU00339"/>
    </source>
</evidence>
<dbReference type="InterPro" id="IPR019734">
    <property type="entry name" value="TPR_rpt"/>
</dbReference>
<evidence type="ECO:0008006" key="4">
    <source>
        <dbReference type="Google" id="ProtNLM"/>
    </source>
</evidence>
<dbReference type="SMART" id="SM00028">
    <property type="entry name" value="TPR"/>
    <property type="match status" value="2"/>
</dbReference>
<sequence>MEKRNSPLFFGIFVAVLTIILVANEAKIIAAEIFFTKGSRLLQNNKGNYAQQLFQKAIKLNPDEPTYLSTTALEWAKAANSPTAIEKSQRLANAAYKLNPNNHLTLKKLFNTYYLLAQQDKHFLQNLDVVTSKLQRIAPTEPRTYLYLAIDYALANRPQEALRYINKALELKGDFYEALVLRESIESTTY</sequence>
<dbReference type="SUPFAM" id="SSF48452">
    <property type="entry name" value="TPR-like"/>
    <property type="match status" value="1"/>
</dbReference>
<accession>A0A2H0X9T2</accession>
<evidence type="ECO:0000313" key="3">
    <source>
        <dbReference type="Proteomes" id="UP000231414"/>
    </source>
</evidence>
<comment type="caution">
    <text evidence="2">The sequence shown here is derived from an EMBL/GenBank/DDBJ whole genome shotgun (WGS) entry which is preliminary data.</text>
</comment>
<dbReference type="InterPro" id="IPR011990">
    <property type="entry name" value="TPR-like_helical_dom_sf"/>
</dbReference>
<protein>
    <recommendedName>
        <fullName evidence="4">Tetratricopeptide repeat protein</fullName>
    </recommendedName>
</protein>
<organism evidence="2 3">
    <name type="scientific">candidate division WWE3 bacterium CG08_land_8_20_14_0_20_43_13</name>
    <dbReference type="NCBI Taxonomy" id="1975087"/>
    <lineage>
        <taxon>Bacteria</taxon>
        <taxon>Katanobacteria</taxon>
    </lineage>
</organism>
<feature type="repeat" description="TPR" evidence="1">
    <location>
        <begin position="31"/>
        <end position="64"/>
    </location>
</feature>
<dbReference type="EMBL" id="PEYW01000025">
    <property type="protein sequence ID" value="PIS20848.1"/>
    <property type="molecule type" value="Genomic_DNA"/>
</dbReference>
<dbReference type="PROSITE" id="PS50005">
    <property type="entry name" value="TPR"/>
    <property type="match status" value="1"/>
</dbReference>
<evidence type="ECO:0000313" key="2">
    <source>
        <dbReference type="EMBL" id="PIS20848.1"/>
    </source>
</evidence>
<gene>
    <name evidence="2" type="ORF">COT52_01670</name>
</gene>
<dbReference type="Gene3D" id="1.25.40.10">
    <property type="entry name" value="Tetratricopeptide repeat domain"/>
    <property type="match status" value="2"/>
</dbReference>
<dbReference type="AlphaFoldDB" id="A0A2H0X9T2"/>
<proteinExistence type="predicted"/>
<dbReference type="Proteomes" id="UP000231414">
    <property type="component" value="Unassembled WGS sequence"/>
</dbReference>
<reference evidence="3" key="1">
    <citation type="submission" date="2017-09" db="EMBL/GenBank/DDBJ databases">
        <title>Depth-based differentiation of microbial function through sediment-hosted aquifers and enrichment of novel symbionts in the deep terrestrial subsurface.</title>
        <authorList>
            <person name="Probst A.J."/>
            <person name="Ladd B."/>
            <person name="Jarett J.K."/>
            <person name="Geller-Mcgrath D.E."/>
            <person name="Sieber C.M.K."/>
            <person name="Emerson J.B."/>
            <person name="Anantharaman K."/>
            <person name="Thomas B.C."/>
            <person name="Malmstrom R."/>
            <person name="Stieglmeier M."/>
            <person name="Klingl A."/>
            <person name="Woyke T."/>
            <person name="Ryan C.M."/>
            <person name="Banfield J.F."/>
        </authorList>
    </citation>
    <scope>NUCLEOTIDE SEQUENCE [LARGE SCALE GENOMIC DNA]</scope>
</reference>
<keyword evidence="1" id="KW-0802">TPR repeat</keyword>
<name>A0A2H0X9T2_UNCKA</name>